<feature type="binding site" evidence="4">
    <location>
        <position position="298"/>
    </location>
    <ligand>
        <name>AMP</name>
        <dbReference type="ChEBI" id="CHEBI:456215"/>
    </ligand>
</feature>
<feature type="binding site" evidence="5">
    <location>
        <position position="298"/>
    </location>
    <ligand>
        <name>Zn(2+)</name>
        <dbReference type="ChEBI" id="CHEBI:29105"/>
        <label>2</label>
    </ligand>
</feature>
<proteinExistence type="inferred from homology"/>
<sequence length="527" mass="58091">MGLQTLAFRQHRRVVTAPPTVKRTEESQGWLAVQDLQPPDTAAVRRDLELGGPATTLGDLALGIVGRLLVLDAPGIDAEEVLFLRDCIKAGSSKTAMPCGLISESASVGAEGDVQSWLLRTYGQGDDTPTSTVSHAALSSRSVVSCKNVSRRTSRHPSFALSELAGSPSDEPDFPEELPAADAPEVQELLEDQFSEWSLDVFALAEATEGRALQLVGWEALRRGCFFSEFNIDPQKAHCFLQNIESKYRDAKDVPYHNSLHAADVTQTVHTLLWTMGFKPYFEHLSVLSMILSAIVHDVGHDGRTNNFHTNVQDDLALTYNDRSILENFHASQAFKLMTGQPDADLICDLSKDQRTQLRKEMVEMILGTDMAHHFRQVETFKGYVQQLGHDPADWLSEPAAVSALQTMIIHGADIATPAKPWGRSERWTALLQQEFFMQGDAERTLGLPISPLCDRYNSKVAQSQIGFIKFIVRPTYELLASVSPVLEDTVLKELSANLALWEGRKMQEDLAEQPGQTDDLAAAPGA</sequence>
<dbReference type="EMBL" id="HBGW01097046">
    <property type="protein sequence ID" value="CAD9643777.1"/>
    <property type="molecule type" value="Transcribed_RNA"/>
</dbReference>
<dbReference type="Pfam" id="PF00233">
    <property type="entry name" value="PDEase_I"/>
    <property type="match status" value="1"/>
</dbReference>
<dbReference type="SUPFAM" id="SSF109604">
    <property type="entry name" value="HD-domain/PDEase-like"/>
    <property type="match status" value="1"/>
</dbReference>
<dbReference type="GO" id="GO:0007165">
    <property type="term" value="P:signal transduction"/>
    <property type="evidence" value="ECO:0007669"/>
    <property type="project" value="InterPro"/>
</dbReference>
<evidence type="ECO:0000256" key="5">
    <source>
        <dbReference type="PIRSR" id="PIRSR623088-3"/>
    </source>
</evidence>
<comment type="cofactor">
    <cofactor evidence="6">
        <name>a divalent metal cation</name>
        <dbReference type="ChEBI" id="CHEBI:60240"/>
    </cofactor>
    <text evidence="6">Binds 2 divalent metal cations per subunit. Site 1 may preferentially bind zinc ions, while site 2 has a preference for magnesium and/or manganese ions.</text>
</comment>
<accession>A0A6U9EZY5</accession>
<feature type="binding site" evidence="5">
    <location>
        <position position="414"/>
    </location>
    <ligand>
        <name>Zn(2+)</name>
        <dbReference type="ChEBI" id="CHEBI:29105"/>
        <label>1</label>
    </ligand>
</feature>
<dbReference type="AlphaFoldDB" id="A0A6U9EZY5"/>
<feature type="domain" description="PDEase" evidence="7">
    <location>
        <begin position="174"/>
        <end position="509"/>
    </location>
</feature>
<feature type="binding site" evidence="5">
    <location>
        <position position="297"/>
    </location>
    <ligand>
        <name>Zn(2+)</name>
        <dbReference type="ChEBI" id="CHEBI:29105"/>
        <label>1</label>
    </ligand>
</feature>
<feature type="binding site" evidence="4">
    <location>
        <position position="465"/>
    </location>
    <ligand>
        <name>AMP</name>
        <dbReference type="ChEBI" id="CHEBI:456215"/>
    </ligand>
</feature>
<dbReference type="SMART" id="SM00471">
    <property type="entry name" value="HDc"/>
    <property type="match status" value="1"/>
</dbReference>
<evidence type="ECO:0000256" key="6">
    <source>
        <dbReference type="RuleBase" id="RU363067"/>
    </source>
</evidence>
<dbReference type="GO" id="GO:0046872">
    <property type="term" value="F:metal ion binding"/>
    <property type="evidence" value="ECO:0007669"/>
    <property type="project" value="UniProtKB-KW"/>
</dbReference>
<feature type="binding site" evidence="4">
    <location>
        <position position="414"/>
    </location>
    <ligand>
        <name>AMP</name>
        <dbReference type="ChEBI" id="CHEBI:456215"/>
    </ligand>
</feature>
<dbReference type="GO" id="GO:0004114">
    <property type="term" value="F:3',5'-cyclic-nucleotide phosphodiesterase activity"/>
    <property type="evidence" value="ECO:0007669"/>
    <property type="project" value="InterPro"/>
</dbReference>
<name>A0A6U9EZY5_9DINO</name>
<evidence type="ECO:0000259" key="7">
    <source>
        <dbReference type="PROSITE" id="PS51845"/>
    </source>
</evidence>
<evidence type="ECO:0000256" key="4">
    <source>
        <dbReference type="PIRSR" id="PIRSR623088-2"/>
    </source>
</evidence>
<evidence type="ECO:0000313" key="8">
    <source>
        <dbReference type="EMBL" id="CAD9643777.1"/>
    </source>
</evidence>
<dbReference type="PROSITE" id="PS51845">
    <property type="entry name" value="PDEASE_I_2"/>
    <property type="match status" value="1"/>
</dbReference>
<dbReference type="InterPro" id="IPR036971">
    <property type="entry name" value="PDEase_catalytic_dom_sf"/>
</dbReference>
<comment type="similarity">
    <text evidence="6">Belongs to the cyclic nucleotide phosphodiesterase family.</text>
</comment>
<dbReference type="Gene3D" id="1.10.1300.10">
    <property type="entry name" value="3'5'-cyclic nucleotide phosphodiesterase, catalytic domain"/>
    <property type="match status" value="1"/>
</dbReference>
<feature type="binding site" evidence="5">
    <location>
        <position position="298"/>
    </location>
    <ligand>
        <name>Zn(2+)</name>
        <dbReference type="ChEBI" id="CHEBI:29105"/>
        <label>1</label>
    </ligand>
</feature>
<feature type="active site" description="Proton donor" evidence="3">
    <location>
        <position position="257"/>
    </location>
</feature>
<dbReference type="CDD" id="cd00077">
    <property type="entry name" value="HDc"/>
    <property type="match status" value="1"/>
</dbReference>
<dbReference type="PANTHER" id="PTHR11347">
    <property type="entry name" value="CYCLIC NUCLEOTIDE PHOSPHODIESTERASE"/>
    <property type="match status" value="1"/>
</dbReference>
<dbReference type="InterPro" id="IPR023174">
    <property type="entry name" value="PDEase_CS"/>
</dbReference>
<feature type="binding site" evidence="4">
    <location>
        <begin position="257"/>
        <end position="261"/>
    </location>
    <ligand>
        <name>AMP</name>
        <dbReference type="ChEBI" id="CHEBI:456215"/>
    </ligand>
</feature>
<dbReference type="InterPro" id="IPR023088">
    <property type="entry name" value="PDEase"/>
</dbReference>
<keyword evidence="1 5" id="KW-0479">Metal-binding</keyword>
<reference evidence="8" key="1">
    <citation type="submission" date="2021-01" db="EMBL/GenBank/DDBJ databases">
        <authorList>
            <person name="Corre E."/>
            <person name="Pelletier E."/>
            <person name="Niang G."/>
            <person name="Scheremetjew M."/>
            <person name="Finn R."/>
            <person name="Kale V."/>
            <person name="Holt S."/>
            <person name="Cochrane G."/>
            <person name="Meng A."/>
            <person name="Brown T."/>
            <person name="Cohen L."/>
        </authorList>
    </citation>
    <scope>NUCLEOTIDE SEQUENCE</scope>
    <source>
        <strain evidence="8">RCC3387</strain>
    </source>
</reference>
<keyword evidence="2 6" id="KW-0378">Hydrolase</keyword>
<dbReference type="EC" id="3.1.4.-" evidence="6"/>
<organism evidence="8">
    <name type="scientific">Zooxanthella nutricula</name>
    <dbReference type="NCBI Taxonomy" id="1333877"/>
    <lineage>
        <taxon>Eukaryota</taxon>
        <taxon>Sar</taxon>
        <taxon>Alveolata</taxon>
        <taxon>Dinophyceae</taxon>
        <taxon>Peridiniales</taxon>
        <taxon>Peridiniales incertae sedis</taxon>
        <taxon>Zooxanthella</taxon>
    </lineage>
</organism>
<evidence type="ECO:0000256" key="2">
    <source>
        <dbReference type="ARBA" id="ARBA00022801"/>
    </source>
</evidence>
<feature type="binding site" evidence="5">
    <location>
        <position position="261"/>
    </location>
    <ligand>
        <name>Zn(2+)</name>
        <dbReference type="ChEBI" id="CHEBI:29105"/>
        <label>1</label>
    </ligand>
</feature>
<dbReference type="InterPro" id="IPR003607">
    <property type="entry name" value="HD/PDEase_dom"/>
</dbReference>
<evidence type="ECO:0000256" key="1">
    <source>
        <dbReference type="ARBA" id="ARBA00022723"/>
    </source>
</evidence>
<dbReference type="PROSITE" id="PS00126">
    <property type="entry name" value="PDEASE_I_1"/>
    <property type="match status" value="1"/>
</dbReference>
<gene>
    <name evidence="8" type="ORF">BRAN1462_LOCUS61599</name>
</gene>
<evidence type="ECO:0000256" key="3">
    <source>
        <dbReference type="PIRSR" id="PIRSR623088-1"/>
    </source>
</evidence>
<dbReference type="InterPro" id="IPR002073">
    <property type="entry name" value="PDEase_catalytic_dom"/>
</dbReference>
<protein>
    <recommendedName>
        <fullName evidence="6">Phosphodiesterase</fullName>
        <ecNumber evidence="6">3.1.4.-</ecNumber>
    </recommendedName>
</protein>
<dbReference type="PRINTS" id="PR00387">
    <property type="entry name" value="PDIESTERASE1"/>
</dbReference>